<protein>
    <submittedName>
        <fullName evidence="2">Uncharacterized protein</fullName>
    </submittedName>
</protein>
<proteinExistence type="predicted"/>
<gene>
    <name evidence="2" type="ORF">ERS007739_00112</name>
</gene>
<feature type="region of interest" description="Disordered" evidence="1">
    <location>
        <begin position="75"/>
        <end position="114"/>
    </location>
</feature>
<evidence type="ECO:0000313" key="2">
    <source>
        <dbReference type="EMBL" id="COW80667.1"/>
    </source>
</evidence>
<comment type="caution">
    <text evidence="2">The sequence shown here is derived from an EMBL/GenBank/DDBJ whole genome shotgun (WGS) entry which is preliminary data.</text>
</comment>
<organism evidence="2 3">
    <name type="scientific">Mycobacterium tuberculosis</name>
    <dbReference type="NCBI Taxonomy" id="1773"/>
    <lineage>
        <taxon>Bacteria</taxon>
        <taxon>Bacillati</taxon>
        <taxon>Actinomycetota</taxon>
        <taxon>Actinomycetes</taxon>
        <taxon>Mycobacteriales</taxon>
        <taxon>Mycobacteriaceae</taxon>
        <taxon>Mycobacterium</taxon>
        <taxon>Mycobacterium tuberculosis complex</taxon>
    </lineage>
</organism>
<evidence type="ECO:0000313" key="3">
    <source>
        <dbReference type="Proteomes" id="UP000039021"/>
    </source>
</evidence>
<dbReference type="Proteomes" id="UP000039021">
    <property type="component" value="Unassembled WGS sequence"/>
</dbReference>
<accession>A0A916L7N8</accession>
<dbReference type="EMBL" id="CSBK01000024">
    <property type="protein sequence ID" value="COW80667.1"/>
    <property type="molecule type" value="Genomic_DNA"/>
</dbReference>
<sequence>MKLGFPRVEVFSRIRIDGLIITAMELRVADGVANQAAADTRMHRPGCPHHDRLRCRHFVDSGQLRLRARIRVRPNTSQVDRQHMRHPHRVALTRVGPRQPARRNGHSSPRARAS</sequence>
<reference evidence="3" key="1">
    <citation type="submission" date="2015-03" db="EMBL/GenBank/DDBJ databases">
        <authorList>
            <consortium name="Pathogen Informatics"/>
        </authorList>
    </citation>
    <scope>NUCLEOTIDE SEQUENCE [LARGE SCALE GENOMIC DNA]</scope>
    <source>
        <strain evidence="3">N09902308</strain>
    </source>
</reference>
<dbReference type="AlphaFoldDB" id="A0A916L7N8"/>
<evidence type="ECO:0000256" key="1">
    <source>
        <dbReference type="SAM" id="MobiDB-lite"/>
    </source>
</evidence>
<name>A0A916L7N8_MYCTX</name>